<dbReference type="InterPro" id="IPR000432">
    <property type="entry name" value="DNA_mismatch_repair_MutS_C"/>
</dbReference>
<dbReference type="Pfam" id="PF00488">
    <property type="entry name" value="MutS_V"/>
    <property type="match status" value="1"/>
</dbReference>
<dbReference type="GO" id="GO:0005634">
    <property type="term" value="C:nucleus"/>
    <property type="evidence" value="ECO:0007669"/>
    <property type="project" value="TreeGrafter"/>
</dbReference>
<dbReference type="PANTHER" id="PTHR11361">
    <property type="entry name" value="DNA MISMATCH REPAIR PROTEIN MUTS FAMILY MEMBER"/>
    <property type="match status" value="1"/>
</dbReference>
<evidence type="ECO:0000256" key="2">
    <source>
        <dbReference type="ARBA" id="ARBA00022741"/>
    </source>
</evidence>
<reference evidence="6 7" key="2">
    <citation type="submission" date="2018-11" db="EMBL/GenBank/DDBJ databases">
        <authorList>
            <consortium name="Pathogen Informatics"/>
        </authorList>
    </citation>
    <scope>NUCLEOTIDE SEQUENCE [LARGE SCALE GENOMIC DNA]</scope>
</reference>
<name>A0A0N4YJM8_NIPBR</name>
<evidence type="ECO:0000313" key="7">
    <source>
        <dbReference type="Proteomes" id="UP000271162"/>
    </source>
</evidence>
<dbReference type="GO" id="GO:0005524">
    <property type="term" value="F:ATP binding"/>
    <property type="evidence" value="ECO:0007669"/>
    <property type="project" value="UniProtKB-KW"/>
</dbReference>
<dbReference type="Proteomes" id="UP000271162">
    <property type="component" value="Unassembled WGS sequence"/>
</dbReference>
<dbReference type="STRING" id="27835.A0A0N4YJM8"/>
<keyword evidence="4" id="KW-0238">DNA-binding</keyword>
<feature type="domain" description="DNA mismatch repair proteins mutS family" evidence="5">
    <location>
        <begin position="7"/>
        <end position="131"/>
    </location>
</feature>
<protein>
    <submittedName>
        <fullName evidence="8">MutS protein homolog 5 (inferred by orthology to a C. elegans protein)</fullName>
    </submittedName>
</protein>
<dbReference type="PANTHER" id="PTHR11361:SF20">
    <property type="entry name" value="MUTS PROTEIN HOMOLOG 5"/>
    <property type="match status" value="1"/>
</dbReference>
<dbReference type="OMA" id="ECEAVSY"/>
<dbReference type="WBParaSite" id="NBR_0001718201-mRNA-1">
    <property type="protein sequence ID" value="NBR_0001718201-mRNA-1"/>
    <property type="gene ID" value="NBR_0001718201"/>
</dbReference>
<dbReference type="GO" id="GO:0006298">
    <property type="term" value="P:mismatch repair"/>
    <property type="evidence" value="ECO:0007669"/>
    <property type="project" value="InterPro"/>
</dbReference>
<reference evidence="8" key="1">
    <citation type="submission" date="2017-02" db="UniProtKB">
        <authorList>
            <consortium name="WormBaseParasite"/>
        </authorList>
    </citation>
    <scope>IDENTIFICATION</scope>
</reference>
<dbReference type="Gene3D" id="3.40.50.300">
    <property type="entry name" value="P-loop containing nucleotide triphosphate hydrolases"/>
    <property type="match status" value="1"/>
</dbReference>
<comment type="similarity">
    <text evidence="1">Belongs to the DNA mismatch repair MutS family.</text>
</comment>
<evidence type="ECO:0000256" key="4">
    <source>
        <dbReference type="ARBA" id="ARBA00023125"/>
    </source>
</evidence>
<dbReference type="GO" id="GO:0030983">
    <property type="term" value="F:mismatched DNA binding"/>
    <property type="evidence" value="ECO:0007669"/>
    <property type="project" value="InterPro"/>
</dbReference>
<dbReference type="AlphaFoldDB" id="A0A0N4YJM8"/>
<evidence type="ECO:0000256" key="1">
    <source>
        <dbReference type="ARBA" id="ARBA00006271"/>
    </source>
</evidence>
<dbReference type="GO" id="GO:0140664">
    <property type="term" value="F:ATP-dependent DNA damage sensor activity"/>
    <property type="evidence" value="ECO:0007669"/>
    <property type="project" value="InterPro"/>
</dbReference>
<keyword evidence="2" id="KW-0547">Nucleotide-binding</keyword>
<accession>A0A0N4YJM8</accession>
<sequence>MPFREVSSRTDSMRSVTHDIVDVQTLHPSHPFLYEVGLPLLASTLSYWTSKGNDYCPHVFVSSHFHALKAFIKDECEAVSYHTMEVRCRGKKLDFLYRLVDGLVESSYAAYTAEEMGVPVDVVNRALQASD</sequence>
<gene>
    <name evidence="6" type="ORF">NBR_LOCUS17183</name>
</gene>
<evidence type="ECO:0000313" key="6">
    <source>
        <dbReference type="EMBL" id="VDL80796.1"/>
    </source>
</evidence>
<dbReference type="SMART" id="SM00534">
    <property type="entry name" value="MUTSac"/>
    <property type="match status" value="1"/>
</dbReference>
<dbReference type="InterPro" id="IPR027417">
    <property type="entry name" value="P-loop_NTPase"/>
</dbReference>
<keyword evidence="7" id="KW-1185">Reference proteome</keyword>
<proteinExistence type="inferred from homology"/>
<dbReference type="EMBL" id="UYSL01022604">
    <property type="protein sequence ID" value="VDL80796.1"/>
    <property type="molecule type" value="Genomic_DNA"/>
</dbReference>
<keyword evidence="3" id="KW-0067">ATP-binding</keyword>
<evidence type="ECO:0000313" key="8">
    <source>
        <dbReference type="WBParaSite" id="NBR_0001718201-mRNA-1"/>
    </source>
</evidence>
<dbReference type="InterPro" id="IPR045076">
    <property type="entry name" value="MutS"/>
</dbReference>
<organism evidence="8">
    <name type="scientific">Nippostrongylus brasiliensis</name>
    <name type="common">Rat hookworm</name>
    <dbReference type="NCBI Taxonomy" id="27835"/>
    <lineage>
        <taxon>Eukaryota</taxon>
        <taxon>Metazoa</taxon>
        <taxon>Ecdysozoa</taxon>
        <taxon>Nematoda</taxon>
        <taxon>Chromadorea</taxon>
        <taxon>Rhabditida</taxon>
        <taxon>Rhabditina</taxon>
        <taxon>Rhabditomorpha</taxon>
        <taxon>Strongyloidea</taxon>
        <taxon>Heligmosomidae</taxon>
        <taxon>Nippostrongylus</taxon>
    </lineage>
</organism>
<dbReference type="GO" id="GO:0051026">
    <property type="term" value="P:chiasma assembly"/>
    <property type="evidence" value="ECO:0007669"/>
    <property type="project" value="TreeGrafter"/>
</dbReference>
<evidence type="ECO:0000256" key="3">
    <source>
        <dbReference type="ARBA" id="ARBA00022840"/>
    </source>
</evidence>
<evidence type="ECO:0000259" key="5">
    <source>
        <dbReference type="SMART" id="SM00534"/>
    </source>
</evidence>